<proteinExistence type="evidence at transcript level"/>
<accession>A0A3Q8UAV5</accession>
<feature type="chain" id="PRO_5018759511" evidence="2">
    <location>
        <begin position="23"/>
        <end position="216"/>
    </location>
</feature>
<evidence type="ECO:0000313" key="3">
    <source>
        <dbReference type="EMBL" id="AZL93822.1"/>
    </source>
</evidence>
<keyword evidence="2" id="KW-0732">Signal</keyword>
<name>A0A3Q8UAV5_HALDH</name>
<feature type="signal peptide" evidence="2">
    <location>
        <begin position="1"/>
        <end position="22"/>
    </location>
</feature>
<organism evidence="3">
    <name type="scientific">Haliotis discus hannai</name>
    <name type="common">Japanese abalone</name>
    <dbReference type="NCBI Taxonomy" id="42344"/>
    <lineage>
        <taxon>Eukaryota</taxon>
        <taxon>Metazoa</taxon>
        <taxon>Spiralia</taxon>
        <taxon>Lophotrochozoa</taxon>
        <taxon>Mollusca</taxon>
        <taxon>Gastropoda</taxon>
        <taxon>Vetigastropoda</taxon>
        <taxon>Lepetellida</taxon>
        <taxon>Haliotoidea</taxon>
        <taxon>Haliotidae</taxon>
        <taxon>Haliotis</taxon>
    </lineage>
</organism>
<evidence type="ECO:0000256" key="1">
    <source>
        <dbReference type="SAM" id="MobiDB-lite"/>
    </source>
</evidence>
<dbReference type="AlphaFoldDB" id="A0A3Q8UAV5"/>
<protein>
    <submittedName>
        <fullName evidence="3">GnRH-like protein</fullName>
    </submittedName>
</protein>
<feature type="region of interest" description="Disordered" evidence="1">
    <location>
        <begin position="67"/>
        <end position="86"/>
    </location>
</feature>
<feature type="compositionally biased region" description="Low complexity" evidence="1">
    <location>
        <begin position="138"/>
        <end position="147"/>
    </location>
</feature>
<reference evidence="3" key="1">
    <citation type="submission" date="2018-10" db="EMBL/GenBank/DDBJ databases">
        <title>Molecular cloning and characterization of GnRH-like peptide in pacific abalone, Haliotis discus hannai.</title>
        <authorList>
            <person name="Sharker M.R."/>
            <person name="Kim S.C."/>
            <person name="Kho K.H."/>
        </authorList>
    </citation>
    <scope>NUCLEOTIDE SEQUENCE</scope>
    <source>
        <tissue evidence="3">Cerebral ganglion</tissue>
    </source>
</reference>
<sequence length="216" mass="23364">MSVLSRQGVTVSVLVLAELCSAQNYHFSNGWYAGKKRSCVFRKDILMLVNKLIMEESSRVAHRCQNGVPHMDFTEPDTVEADSARRQETWRGQHQLRLQERHPHACQSSASLLRPEALGSSSSSSSNSGLDVTDADSSRGGVSSLSGRGFGVGELRLQPADRQAMDSNSGLDVTDADSSRGGVSSLSGRGFGVGELRLVDSPCSIRLETLALNLRR</sequence>
<dbReference type="EMBL" id="MK089558">
    <property type="protein sequence ID" value="AZL93822.1"/>
    <property type="molecule type" value="mRNA"/>
</dbReference>
<evidence type="ECO:0000256" key="2">
    <source>
        <dbReference type="SAM" id="SignalP"/>
    </source>
</evidence>
<feature type="region of interest" description="Disordered" evidence="1">
    <location>
        <begin position="95"/>
        <end position="186"/>
    </location>
</feature>